<evidence type="ECO:0000313" key="3">
    <source>
        <dbReference type="Proteomes" id="UP001157109"/>
    </source>
</evidence>
<dbReference type="InterPro" id="IPR032716">
    <property type="entry name" value="ACC_epsilon"/>
</dbReference>
<dbReference type="Pfam" id="PF13822">
    <property type="entry name" value="ACC_epsilon"/>
    <property type="match status" value="1"/>
</dbReference>
<name>A0ABQ6HRR1_9MICO</name>
<organism evidence="2 3">
    <name type="scientific">Arsenicicoccus piscis</name>
    <dbReference type="NCBI Taxonomy" id="673954"/>
    <lineage>
        <taxon>Bacteria</taxon>
        <taxon>Bacillati</taxon>
        <taxon>Actinomycetota</taxon>
        <taxon>Actinomycetes</taxon>
        <taxon>Micrococcales</taxon>
        <taxon>Intrasporangiaceae</taxon>
        <taxon>Arsenicicoccus</taxon>
    </lineage>
</organism>
<reference evidence="3" key="1">
    <citation type="journal article" date="2019" name="Int. J. Syst. Evol. Microbiol.">
        <title>The Global Catalogue of Microorganisms (GCM) 10K type strain sequencing project: providing services to taxonomists for standard genome sequencing and annotation.</title>
        <authorList>
            <consortium name="The Broad Institute Genomics Platform"/>
            <consortium name="The Broad Institute Genome Sequencing Center for Infectious Disease"/>
            <person name="Wu L."/>
            <person name="Ma J."/>
        </authorList>
    </citation>
    <scope>NUCLEOTIDE SEQUENCE [LARGE SCALE GENOMIC DNA]</scope>
    <source>
        <strain evidence="3">NBRC 105830</strain>
    </source>
</reference>
<dbReference type="RefSeq" id="WP_420914179.1">
    <property type="nucleotide sequence ID" value="NZ_BSUJ01000001.1"/>
</dbReference>
<sequence length="69" mass="6982">MLTVVKGSPTPEELAALVLVVAAASSGGDDAAAPAPELSRWASRAGNLGVRPQGARGRRTSAAWRAATR</sequence>
<gene>
    <name evidence="2" type="ORF">GCM10025862_23840</name>
</gene>
<dbReference type="Proteomes" id="UP001157109">
    <property type="component" value="Unassembled WGS sequence"/>
</dbReference>
<feature type="region of interest" description="Disordered" evidence="1">
    <location>
        <begin position="44"/>
        <end position="69"/>
    </location>
</feature>
<feature type="compositionally biased region" description="Low complexity" evidence="1">
    <location>
        <begin position="60"/>
        <end position="69"/>
    </location>
</feature>
<accession>A0ABQ6HRR1</accession>
<comment type="caution">
    <text evidence="2">The sequence shown here is derived from an EMBL/GenBank/DDBJ whole genome shotgun (WGS) entry which is preliminary data.</text>
</comment>
<evidence type="ECO:0008006" key="4">
    <source>
        <dbReference type="Google" id="ProtNLM"/>
    </source>
</evidence>
<evidence type="ECO:0000313" key="2">
    <source>
        <dbReference type="EMBL" id="GMA20363.1"/>
    </source>
</evidence>
<evidence type="ECO:0000256" key="1">
    <source>
        <dbReference type="SAM" id="MobiDB-lite"/>
    </source>
</evidence>
<proteinExistence type="predicted"/>
<protein>
    <recommendedName>
        <fullName evidence="4">Acyl-CoA carboxylase subunit epsilon</fullName>
    </recommendedName>
</protein>
<dbReference type="EMBL" id="BSUJ01000001">
    <property type="protein sequence ID" value="GMA20363.1"/>
    <property type="molecule type" value="Genomic_DNA"/>
</dbReference>
<keyword evidence="3" id="KW-1185">Reference proteome</keyword>